<keyword evidence="1" id="KW-0853">WD repeat</keyword>
<feature type="repeat" description="WD" evidence="1">
    <location>
        <begin position="52"/>
        <end position="67"/>
    </location>
</feature>
<gene>
    <name evidence="2" type="ORF">CK203_013631</name>
</gene>
<dbReference type="AlphaFoldDB" id="A0A438J931"/>
<dbReference type="EMBL" id="QGNW01000056">
    <property type="protein sequence ID" value="RVX05460.1"/>
    <property type="molecule type" value="Genomic_DNA"/>
</dbReference>
<evidence type="ECO:0000256" key="1">
    <source>
        <dbReference type="PROSITE-ProRule" id="PRU00221"/>
    </source>
</evidence>
<reference evidence="2 3" key="1">
    <citation type="journal article" date="2018" name="PLoS Genet.">
        <title>Population sequencing reveals clonal diversity and ancestral inbreeding in the grapevine cultivar Chardonnay.</title>
        <authorList>
            <person name="Roach M.J."/>
            <person name="Johnson D.L."/>
            <person name="Bohlmann J."/>
            <person name="van Vuuren H.J."/>
            <person name="Jones S.J."/>
            <person name="Pretorius I.S."/>
            <person name="Schmidt S.A."/>
            <person name="Borneman A.R."/>
        </authorList>
    </citation>
    <scope>NUCLEOTIDE SEQUENCE [LARGE SCALE GENOMIC DNA]</scope>
    <source>
        <strain evidence="3">cv. Chardonnay</strain>
        <tissue evidence="2">Leaf</tissue>
    </source>
</reference>
<evidence type="ECO:0000313" key="3">
    <source>
        <dbReference type="Proteomes" id="UP000288805"/>
    </source>
</evidence>
<organism evidence="2 3">
    <name type="scientific">Vitis vinifera</name>
    <name type="common">Grape</name>
    <dbReference type="NCBI Taxonomy" id="29760"/>
    <lineage>
        <taxon>Eukaryota</taxon>
        <taxon>Viridiplantae</taxon>
        <taxon>Streptophyta</taxon>
        <taxon>Embryophyta</taxon>
        <taxon>Tracheophyta</taxon>
        <taxon>Spermatophyta</taxon>
        <taxon>Magnoliopsida</taxon>
        <taxon>eudicotyledons</taxon>
        <taxon>Gunneridae</taxon>
        <taxon>Pentapetalae</taxon>
        <taxon>rosids</taxon>
        <taxon>Vitales</taxon>
        <taxon>Vitaceae</taxon>
        <taxon>Viteae</taxon>
        <taxon>Vitis</taxon>
    </lineage>
</organism>
<comment type="caution">
    <text evidence="2">The sequence shown here is derived from an EMBL/GenBank/DDBJ whole genome shotgun (WGS) entry which is preliminary data.</text>
</comment>
<sequence length="67" mass="7232">MRVPCLVITGREKIDGEEEDSNTSSPGCCLHQLHMSTNKCPLSSSKIGLNKIITGSEDGTARIWGKT</sequence>
<evidence type="ECO:0000313" key="2">
    <source>
        <dbReference type="EMBL" id="RVX05460.1"/>
    </source>
</evidence>
<dbReference type="PROSITE" id="PS50082">
    <property type="entry name" value="WD_REPEATS_2"/>
    <property type="match status" value="1"/>
</dbReference>
<proteinExistence type="predicted"/>
<name>A0A438J931_VITVI</name>
<dbReference type="InterPro" id="IPR001680">
    <property type="entry name" value="WD40_rpt"/>
</dbReference>
<accession>A0A438J931</accession>
<dbReference type="Proteomes" id="UP000288805">
    <property type="component" value="Unassembled WGS sequence"/>
</dbReference>
<protein>
    <submittedName>
        <fullName evidence="2">Uncharacterized protein</fullName>
    </submittedName>
</protein>